<organism evidence="1 2">
    <name type="scientific">Hibiscus sabdariffa</name>
    <name type="common">roselle</name>
    <dbReference type="NCBI Taxonomy" id="183260"/>
    <lineage>
        <taxon>Eukaryota</taxon>
        <taxon>Viridiplantae</taxon>
        <taxon>Streptophyta</taxon>
        <taxon>Embryophyta</taxon>
        <taxon>Tracheophyta</taxon>
        <taxon>Spermatophyta</taxon>
        <taxon>Magnoliopsida</taxon>
        <taxon>eudicotyledons</taxon>
        <taxon>Gunneridae</taxon>
        <taxon>Pentapetalae</taxon>
        <taxon>rosids</taxon>
        <taxon>malvids</taxon>
        <taxon>Malvales</taxon>
        <taxon>Malvaceae</taxon>
        <taxon>Malvoideae</taxon>
        <taxon>Hibiscus</taxon>
    </lineage>
</organism>
<dbReference type="EMBL" id="JBBPBN010002380">
    <property type="protein sequence ID" value="KAK8476143.1"/>
    <property type="molecule type" value="Genomic_DNA"/>
</dbReference>
<accession>A0ABR1Z8A7</accession>
<reference evidence="1 2" key="1">
    <citation type="journal article" date="2024" name="G3 (Bethesda)">
        <title>Genome assembly of Hibiscus sabdariffa L. provides insights into metabolisms of medicinal natural products.</title>
        <authorList>
            <person name="Kim T."/>
        </authorList>
    </citation>
    <scope>NUCLEOTIDE SEQUENCE [LARGE SCALE GENOMIC DNA]</scope>
    <source>
        <strain evidence="1">TK-2024</strain>
        <tissue evidence="1">Old leaves</tissue>
    </source>
</reference>
<evidence type="ECO:0000313" key="2">
    <source>
        <dbReference type="Proteomes" id="UP001396334"/>
    </source>
</evidence>
<protein>
    <submittedName>
        <fullName evidence="1">Uncharacterized protein</fullName>
    </submittedName>
</protein>
<evidence type="ECO:0000313" key="1">
    <source>
        <dbReference type="EMBL" id="KAK8476143.1"/>
    </source>
</evidence>
<sequence>MLTPFFRESVLQHHDTNETTHQARSCWWLRTGSHGAEPQTSFLEPPDFNHYPSNHPYDNFSERSVEEQDQFLDWRLSRTTYLDDLEGGEDVNLHFDDIYSGPPETPTLNLRRPSIN</sequence>
<comment type="caution">
    <text evidence="1">The sequence shown here is derived from an EMBL/GenBank/DDBJ whole genome shotgun (WGS) entry which is preliminary data.</text>
</comment>
<gene>
    <name evidence="1" type="ORF">V6N11_008458</name>
</gene>
<name>A0ABR1Z8A7_9ROSI</name>
<dbReference type="Proteomes" id="UP001396334">
    <property type="component" value="Unassembled WGS sequence"/>
</dbReference>
<proteinExistence type="predicted"/>
<keyword evidence="2" id="KW-1185">Reference proteome</keyword>